<protein>
    <submittedName>
        <fullName evidence="5">Uncharacterized protein</fullName>
    </submittedName>
</protein>
<evidence type="ECO:0000259" key="3">
    <source>
        <dbReference type="Pfam" id="PF12166"/>
    </source>
</evidence>
<feature type="domain" description="Piezo THU9 and anchor" evidence="4">
    <location>
        <begin position="1"/>
        <end position="175"/>
    </location>
</feature>
<feature type="transmembrane region" description="Helical" evidence="2">
    <location>
        <begin position="12"/>
        <end position="35"/>
    </location>
</feature>
<dbReference type="InterPro" id="IPR056770">
    <property type="entry name" value="Piezo_THU9_anchor"/>
</dbReference>
<name>Q69HR7_CIOIN</name>
<proteinExistence type="evidence at transcript level"/>
<evidence type="ECO:0000256" key="2">
    <source>
        <dbReference type="SAM" id="Phobius"/>
    </source>
</evidence>
<keyword evidence="2" id="KW-0472">Membrane</keyword>
<feature type="transmembrane region" description="Helical" evidence="2">
    <location>
        <begin position="156"/>
        <end position="185"/>
    </location>
</feature>
<feature type="compositionally biased region" description="Low complexity" evidence="1">
    <location>
        <begin position="520"/>
        <end position="548"/>
    </location>
</feature>
<dbReference type="GO" id="GO:0016020">
    <property type="term" value="C:membrane"/>
    <property type="evidence" value="ECO:0007669"/>
    <property type="project" value="InterPro"/>
</dbReference>
<dbReference type="EMBL" id="AY261848">
    <property type="protein sequence ID" value="AAP91714.1"/>
    <property type="molecule type" value="mRNA"/>
</dbReference>
<organism evidence="5">
    <name type="scientific">Ciona intestinalis</name>
    <name type="common">Transparent sea squirt</name>
    <name type="synonym">Ascidia intestinalis</name>
    <dbReference type="NCBI Taxonomy" id="7719"/>
    <lineage>
        <taxon>Eukaryota</taxon>
        <taxon>Metazoa</taxon>
        <taxon>Chordata</taxon>
        <taxon>Tunicata</taxon>
        <taxon>Ascidiacea</taxon>
        <taxon>Phlebobranchia</taxon>
        <taxon>Cionidae</taxon>
        <taxon>Ciona</taxon>
    </lineage>
</organism>
<evidence type="ECO:0000259" key="4">
    <source>
        <dbReference type="Pfam" id="PF24874"/>
    </source>
</evidence>
<dbReference type="OrthoDB" id="303066at2759"/>
<evidence type="ECO:0000313" key="5">
    <source>
        <dbReference type="EMBL" id="AAP91714.1"/>
    </source>
</evidence>
<dbReference type="InterPro" id="IPR031334">
    <property type="entry name" value="Piezo_cap_dom"/>
</dbReference>
<dbReference type="AlphaFoldDB" id="Q69HR7"/>
<dbReference type="GeneID" id="100185517"/>
<dbReference type="PANTHER" id="PTHR47049">
    <property type="entry name" value="PIEZO-TYPE MECHANOSENSITIVE ION CHANNEL HOMOLOG"/>
    <property type="match status" value="1"/>
</dbReference>
<keyword evidence="2" id="KW-1133">Transmembrane helix</keyword>
<feature type="region of interest" description="Disordered" evidence="1">
    <location>
        <begin position="505"/>
        <end position="550"/>
    </location>
</feature>
<keyword evidence="2" id="KW-0812">Transmembrane</keyword>
<reference evidence="5" key="1">
    <citation type="journal article" date="2003" name="DNA Res.">
        <title>Identification and sequence of seventy-nine new transcripts expressed in hemocytes of Ciona intestinalis, three of which may be involved in characteristic cell-cell communication.</title>
        <authorList>
            <person name="Terajima D."/>
            <person name="Yamada S."/>
            <person name="Uchino R."/>
            <person name="Ikawa S."/>
            <person name="Ikeda M."/>
            <person name="Shida K."/>
            <person name="Arai Y."/>
            <person name="Wang H.G."/>
            <person name="Satoh N."/>
            <person name="Satake M."/>
        </authorList>
    </citation>
    <scope>NUCLEOTIDE SEQUENCE</scope>
</reference>
<dbReference type="GO" id="GO:0008381">
    <property type="term" value="F:mechanosensitive monoatomic ion channel activity"/>
    <property type="evidence" value="ECO:0007669"/>
    <property type="project" value="InterPro"/>
</dbReference>
<dbReference type="Pfam" id="PF24874">
    <property type="entry name" value="Piezo_THU9_anchor"/>
    <property type="match status" value="1"/>
</dbReference>
<accession>Q69HR7</accession>
<dbReference type="PANTHER" id="PTHR47049:SF2">
    <property type="entry name" value="PIEZO-TYPE MECHANOSENSITIVE ION CHANNEL HOMOLOG"/>
    <property type="match status" value="1"/>
</dbReference>
<evidence type="ECO:0000256" key="1">
    <source>
        <dbReference type="SAM" id="MobiDB-lite"/>
    </source>
</evidence>
<feature type="domain" description="Piezo non-specific cation channel cap" evidence="3">
    <location>
        <begin position="215"/>
        <end position="499"/>
    </location>
</feature>
<sequence length="556" mass="63830">MFFDRIRYLLHCYYFGLVYHILLMVGVHVFLFWFVPYCDNRPFNQNCFAQIWYFFKAVYFLLSAYQIRCGYPGVLTTMYVFPQYGKLDRVLTKCYRIIPFLAEVKTLMDYVFTKTTLTRSEWFNFQSIYAEVYDLECSKSEKDSVRGALQECCDKFGWFIGLVFVLIIIFGPLFALYIGITVLGVTNNPMQVSMKISLGSFEPLFQVVADSDHIKVWTETEFENFRQDLSISKNAEEFVKDFGYRQIVTVTVGGESKRIWTISPPQYELLVDRLSPNNTKPVRLLFEWTLTNDPAVTDIVTSYGSNSVMLEQSSEERKHLYQLLKQTKRINTTDSAIIMNLFPQYVHSQSTSSTVRPAYNLYQGTGKTFTNVRLTLRRNDSFTWWRVFDDSTPKEKPNLQLTIFSDKVSHPHWDFIVSMGWTTLYLSIVLAVGGLIRQSCGSTSTIMFQELPNVKRILELCNDIYVAQENSMFKLEELLYAKLIFLYRSPTTLIKWTKPESLKENENELNNSSQDVVATSNAAPSNDAAPSSNAASNDDAPSNDAASNGSGCCCCC</sequence>
<dbReference type="Pfam" id="PF12166">
    <property type="entry name" value="Piezo_cap"/>
    <property type="match status" value="1"/>
</dbReference>
<dbReference type="InterPro" id="IPR027272">
    <property type="entry name" value="Piezo"/>
</dbReference>